<feature type="transmembrane region" description="Helical" evidence="2">
    <location>
        <begin position="42"/>
        <end position="62"/>
    </location>
</feature>
<dbReference type="RefSeq" id="XP_062641074.1">
    <property type="nucleotide sequence ID" value="XM_062779049.1"/>
</dbReference>
<keyword evidence="2" id="KW-0812">Transmembrane</keyword>
<dbReference type="Proteomes" id="UP001302676">
    <property type="component" value="Unassembled WGS sequence"/>
</dbReference>
<proteinExistence type="predicted"/>
<feature type="region of interest" description="Disordered" evidence="1">
    <location>
        <begin position="221"/>
        <end position="276"/>
    </location>
</feature>
<keyword evidence="4" id="KW-1185">Reference proteome</keyword>
<gene>
    <name evidence="3" type="ORF">C8A04DRAFT_24251</name>
</gene>
<dbReference type="EMBL" id="MU853555">
    <property type="protein sequence ID" value="KAK4147703.1"/>
    <property type="molecule type" value="Genomic_DNA"/>
</dbReference>
<comment type="caution">
    <text evidence="3">The sequence shown here is derived from an EMBL/GenBank/DDBJ whole genome shotgun (WGS) entry which is preliminary data.</text>
</comment>
<keyword evidence="2" id="KW-0472">Membrane</keyword>
<sequence>MDANLFPTEPRHQFHHTAKVLACGSMIGTSILFPLANTEGLWFRALTLVIFVIGALVFHALHIEPFVRLGLYTIAVALVLLLVAVLAAGPSREDLIPWLPLFIASSSLVTVVMSKISRHFNPCPGLANAESSTEYEFSGVSTDTLSDRSFRTLSSLPRPQSAFESTRLDDLYFDRHGPTSVASGRTGTGLTDITLSSVEGRYQPHWDARTRSLFMEGFTLPGQDAMEPRGPQNRTVSPEGEDYPDPGTAAEFSDVESNAGSDESNQPLLANMGTAA</sequence>
<organism evidence="3 4">
    <name type="scientific">Dichotomopilus funicola</name>
    <dbReference type="NCBI Taxonomy" id="1934379"/>
    <lineage>
        <taxon>Eukaryota</taxon>
        <taxon>Fungi</taxon>
        <taxon>Dikarya</taxon>
        <taxon>Ascomycota</taxon>
        <taxon>Pezizomycotina</taxon>
        <taxon>Sordariomycetes</taxon>
        <taxon>Sordariomycetidae</taxon>
        <taxon>Sordariales</taxon>
        <taxon>Chaetomiaceae</taxon>
        <taxon>Dichotomopilus</taxon>
    </lineage>
</organism>
<reference evidence="3" key="1">
    <citation type="journal article" date="2023" name="Mol. Phylogenet. Evol.">
        <title>Genome-scale phylogeny and comparative genomics of the fungal order Sordariales.</title>
        <authorList>
            <person name="Hensen N."/>
            <person name="Bonometti L."/>
            <person name="Westerberg I."/>
            <person name="Brannstrom I.O."/>
            <person name="Guillou S."/>
            <person name="Cros-Aarteil S."/>
            <person name="Calhoun S."/>
            <person name="Haridas S."/>
            <person name="Kuo A."/>
            <person name="Mondo S."/>
            <person name="Pangilinan J."/>
            <person name="Riley R."/>
            <person name="LaButti K."/>
            <person name="Andreopoulos B."/>
            <person name="Lipzen A."/>
            <person name="Chen C."/>
            <person name="Yan M."/>
            <person name="Daum C."/>
            <person name="Ng V."/>
            <person name="Clum A."/>
            <person name="Steindorff A."/>
            <person name="Ohm R.A."/>
            <person name="Martin F."/>
            <person name="Silar P."/>
            <person name="Natvig D.O."/>
            <person name="Lalanne C."/>
            <person name="Gautier V."/>
            <person name="Ament-Velasquez S.L."/>
            <person name="Kruys A."/>
            <person name="Hutchinson M.I."/>
            <person name="Powell A.J."/>
            <person name="Barry K."/>
            <person name="Miller A.N."/>
            <person name="Grigoriev I.V."/>
            <person name="Debuchy R."/>
            <person name="Gladieux P."/>
            <person name="Hiltunen Thoren M."/>
            <person name="Johannesson H."/>
        </authorList>
    </citation>
    <scope>NUCLEOTIDE SEQUENCE</scope>
    <source>
        <strain evidence="3">CBS 141.50</strain>
    </source>
</reference>
<keyword evidence="2" id="KW-1133">Transmembrane helix</keyword>
<reference evidence="3" key="2">
    <citation type="submission" date="2023-05" db="EMBL/GenBank/DDBJ databases">
        <authorList>
            <consortium name="Lawrence Berkeley National Laboratory"/>
            <person name="Steindorff A."/>
            <person name="Hensen N."/>
            <person name="Bonometti L."/>
            <person name="Westerberg I."/>
            <person name="Brannstrom I.O."/>
            <person name="Guillou S."/>
            <person name="Cros-Aarteil S."/>
            <person name="Calhoun S."/>
            <person name="Haridas S."/>
            <person name="Kuo A."/>
            <person name="Mondo S."/>
            <person name="Pangilinan J."/>
            <person name="Riley R."/>
            <person name="Labutti K."/>
            <person name="Andreopoulos B."/>
            <person name="Lipzen A."/>
            <person name="Chen C."/>
            <person name="Yanf M."/>
            <person name="Daum C."/>
            <person name="Ng V."/>
            <person name="Clum A."/>
            <person name="Ohm R."/>
            <person name="Martin F."/>
            <person name="Silar P."/>
            <person name="Natvig D."/>
            <person name="Lalanne C."/>
            <person name="Gautier V."/>
            <person name="Ament-Velasquez S.L."/>
            <person name="Kruys A."/>
            <person name="Hutchinson M.I."/>
            <person name="Powell A.J."/>
            <person name="Barry K."/>
            <person name="Miller A.N."/>
            <person name="Grigoriev I.V."/>
            <person name="Debuchy R."/>
            <person name="Gladieux P."/>
            <person name="Thoren M.H."/>
            <person name="Johannesson H."/>
        </authorList>
    </citation>
    <scope>NUCLEOTIDE SEQUENCE</scope>
    <source>
        <strain evidence="3">CBS 141.50</strain>
    </source>
</reference>
<evidence type="ECO:0000313" key="3">
    <source>
        <dbReference type="EMBL" id="KAK4147703.1"/>
    </source>
</evidence>
<name>A0AAN6VA55_9PEZI</name>
<evidence type="ECO:0000313" key="4">
    <source>
        <dbReference type="Proteomes" id="UP001302676"/>
    </source>
</evidence>
<evidence type="ECO:0000256" key="1">
    <source>
        <dbReference type="SAM" id="MobiDB-lite"/>
    </source>
</evidence>
<accession>A0AAN6VA55</accession>
<feature type="transmembrane region" description="Helical" evidence="2">
    <location>
        <begin position="95"/>
        <end position="113"/>
    </location>
</feature>
<feature type="transmembrane region" description="Helical" evidence="2">
    <location>
        <begin position="69"/>
        <end position="89"/>
    </location>
</feature>
<dbReference type="GeneID" id="87815662"/>
<feature type="compositionally biased region" description="Polar residues" evidence="1">
    <location>
        <begin position="255"/>
        <end position="268"/>
    </location>
</feature>
<dbReference type="AlphaFoldDB" id="A0AAN6VA55"/>
<evidence type="ECO:0000256" key="2">
    <source>
        <dbReference type="SAM" id="Phobius"/>
    </source>
</evidence>
<protein>
    <submittedName>
        <fullName evidence="3">Uncharacterized protein</fullName>
    </submittedName>
</protein>